<evidence type="ECO:0000313" key="1">
    <source>
        <dbReference type="EMBL" id="PSW16133.1"/>
    </source>
</evidence>
<sequence>MKRQNKVVWKEGMFIAPQHFQQQDRHTTQYIQKYMSLTTGGKCFGLSVLDIEPNYLKLGKFGVVKSSGIFPDGTLFDCAKELLLDIPEGTLNQRIYLALPLSVEGENEYGEPAEQRRFAVSHCNLFDVSDSGQSAIDAELAEPNIRLVIEGEDVTGLALLPIAKVLERQENGEVVLDKSFIPACLHFGASPLLKERVKEIYILSQVRAMDVVQRIGAGQQTKSDLSLMREFLWLQTLNRWMPWLHLKLEQPETRIEELYEGLVSFSAELDSFTPAMAEPPTDISRENLQGCFSSLFSELRDKLSMVQSDNVTEFDWDTGLFDKRRLLRLSVPNLNQLDGKRFVLSVQSPFGTAELAQTFPSCCTLSGLSQIVELVRNGQSGVTVTALPVAPTELKAQSDVAYFEIDIAHDYWQMLKSKREPIALHVDSRIPELNIKLYALG</sequence>
<accession>A0A2T3NKY9</accession>
<dbReference type="InterPro" id="IPR010263">
    <property type="entry name" value="T6SS_TssK"/>
</dbReference>
<dbReference type="RefSeq" id="WP_107296755.1">
    <property type="nucleotide sequence ID" value="NZ_PYMB01000001.1"/>
</dbReference>
<dbReference type="AlphaFoldDB" id="A0A2T3NKY9"/>
<gene>
    <name evidence="1" type="primary">tssK</name>
    <name evidence="1" type="ORF">C9J01_03765</name>
</gene>
<name>A0A2T3NKY9_9GAMM</name>
<dbReference type="OrthoDB" id="9775333at2"/>
<dbReference type="EMBL" id="PYMB01000001">
    <property type="protein sequence ID" value="PSW16133.1"/>
    <property type="molecule type" value="Genomic_DNA"/>
</dbReference>
<protein>
    <submittedName>
        <fullName evidence="1">Type VI secretion system baseplate subunit TssK</fullName>
    </submittedName>
</protein>
<proteinExistence type="predicted"/>
<organism evidence="1 2">
    <name type="scientific">Photobacterium rosenbergii</name>
    <dbReference type="NCBI Taxonomy" id="294936"/>
    <lineage>
        <taxon>Bacteria</taxon>
        <taxon>Pseudomonadati</taxon>
        <taxon>Pseudomonadota</taxon>
        <taxon>Gammaproteobacteria</taxon>
        <taxon>Vibrionales</taxon>
        <taxon>Vibrionaceae</taxon>
        <taxon>Photobacterium</taxon>
    </lineage>
</organism>
<dbReference type="Pfam" id="PF05936">
    <property type="entry name" value="T6SS_VasE"/>
    <property type="match status" value="1"/>
</dbReference>
<dbReference type="Proteomes" id="UP000241346">
    <property type="component" value="Unassembled WGS sequence"/>
</dbReference>
<reference evidence="1 2" key="1">
    <citation type="submission" date="2018-03" db="EMBL/GenBank/DDBJ databases">
        <title>Whole genome sequencing of Histamine producing bacteria.</title>
        <authorList>
            <person name="Butler K."/>
        </authorList>
    </citation>
    <scope>NUCLEOTIDE SEQUENCE [LARGE SCALE GENOMIC DNA]</scope>
    <source>
        <strain evidence="1 2">DSM 19138</strain>
    </source>
</reference>
<comment type="caution">
    <text evidence="1">The sequence shown here is derived from an EMBL/GenBank/DDBJ whole genome shotgun (WGS) entry which is preliminary data.</text>
</comment>
<dbReference type="PANTHER" id="PTHR35566:SF1">
    <property type="entry name" value="TYPE VI SECRETION SYSTEM BASEPLATE COMPONENT TSSK1"/>
    <property type="match status" value="1"/>
</dbReference>
<dbReference type="PANTHER" id="PTHR35566">
    <property type="entry name" value="BLR3599 PROTEIN"/>
    <property type="match status" value="1"/>
</dbReference>
<evidence type="ECO:0000313" key="2">
    <source>
        <dbReference type="Proteomes" id="UP000241346"/>
    </source>
</evidence>
<dbReference type="NCBIfam" id="TIGR03353">
    <property type="entry name" value="VI_chp_4"/>
    <property type="match status" value="1"/>
</dbReference>